<evidence type="ECO:0000259" key="10">
    <source>
        <dbReference type="Pfam" id="PF00913"/>
    </source>
</evidence>
<dbReference type="VEuPathDB" id="TriTrypDB:Tb427_000631500"/>
<dbReference type="InterPro" id="IPR019609">
    <property type="entry name" value="Variant_surf_glycoprt_trypan_C"/>
</dbReference>
<dbReference type="Pfam" id="PF00913">
    <property type="entry name" value="Trypan_glycop"/>
    <property type="match status" value="1"/>
</dbReference>
<feature type="compositionally biased region" description="Low complexity" evidence="8">
    <location>
        <begin position="455"/>
        <end position="466"/>
    </location>
</feature>
<evidence type="ECO:0000313" key="12">
    <source>
        <dbReference type="EMBL" id="APD74846.1"/>
    </source>
</evidence>
<sequence length="488" mass="52957">MERMKETKAIVILSVLLMALSQCLANNNALGQAIWSKQCQLTKELRHVRGVAKAKLHTIVENVGKLTMLQLKLQIYAANKAAGDLAIATRAAALAAATRAIAEQRKIKPFVLKSLKATAHANDLAGAIASAMQMLYNAGGQTHYCVSDADKNGNGRAAARKAGCDVLNTNDLTAKQQLDDKVIDATGFKGMSKITATAGQGKANKCGFFKHQSSPNANEGLDVTTAGKGIHLAYGLITASVSLQPNAPDMQNLKVADQEEATAVQQKAYYYVPQIVQETAEALPEDQEQLLKTIISSSDGESALKETLATLQPGKKPSDFDANITKLKSEYFGDGGENATAMWNAVKATQFQSHKEDKKEKEQLQSVTSEEQLQQILNYYEVHNAVHLQRLAAEVEKLQANNKGKSKTTEELCNAIEDITTCNNNKQCSYDATESEENTKCKYNASKAEKSGVPETQTQTVEQTSTEKCTGKKKQEDCKDGCKWEGTE</sequence>
<evidence type="ECO:0000256" key="1">
    <source>
        <dbReference type="ARBA" id="ARBA00002523"/>
    </source>
</evidence>
<dbReference type="Gene3D" id="3.30.1680.40">
    <property type="match status" value="1"/>
</dbReference>
<evidence type="ECO:0000256" key="2">
    <source>
        <dbReference type="ARBA" id="ARBA00004609"/>
    </source>
</evidence>
<name>A0A1J0RAQ8_9TRYP</name>
<keyword evidence="5" id="KW-0472">Membrane</keyword>
<dbReference type="AlphaFoldDB" id="A0A1J0RAQ8"/>
<dbReference type="VEuPathDB" id="TriTrypDB:Tb1125.Tb11.v5.1017"/>
<protein>
    <submittedName>
        <fullName evidence="12">Variant surface glycoprotein 1125.4324</fullName>
    </submittedName>
</protein>
<dbReference type="SUPFAM" id="SSF58087">
    <property type="entry name" value="Variant surface glycoprotein (N-terminal domain)"/>
    <property type="match status" value="1"/>
</dbReference>
<keyword evidence="4" id="KW-0336">GPI-anchor</keyword>
<accession>A0A1J0RAQ8</accession>
<comment type="subcellular location">
    <subcellularLocation>
        <location evidence="2">Cell membrane</location>
        <topology evidence="2">Lipid-anchor</topology>
        <topology evidence="2">GPI-anchor</topology>
    </subcellularLocation>
</comment>
<evidence type="ECO:0000256" key="3">
    <source>
        <dbReference type="ARBA" id="ARBA00022475"/>
    </source>
</evidence>
<evidence type="ECO:0000256" key="9">
    <source>
        <dbReference type="SAM" id="SignalP"/>
    </source>
</evidence>
<comment type="function">
    <text evidence="1">VSG forms a coat on the surface of the parasite. The trypanosome evades the immune response of the host by expressing a series of antigenically distinct VSGs from an estimated 1000 VSG genes.</text>
</comment>
<dbReference type="GO" id="GO:0042783">
    <property type="term" value="P:symbiont-mediated evasion of host immune response"/>
    <property type="evidence" value="ECO:0007669"/>
    <property type="project" value="InterPro"/>
</dbReference>
<keyword evidence="9" id="KW-0732">Signal</keyword>
<dbReference type="GO" id="GO:0098552">
    <property type="term" value="C:side of membrane"/>
    <property type="evidence" value="ECO:0007669"/>
    <property type="project" value="UniProtKB-KW"/>
</dbReference>
<keyword evidence="3" id="KW-1003">Cell membrane</keyword>
<dbReference type="Gene3D" id="3.30.1680.30">
    <property type="match status" value="1"/>
</dbReference>
<proteinExistence type="predicted"/>
<feature type="chain" id="PRO_5013198668" evidence="9">
    <location>
        <begin position="26"/>
        <end position="488"/>
    </location>
</feature>
<keyword evidence="7" id="KW-0449">Lipoprotein</keyword>
<keyword evidence="6" id="KW-0325">Glycoprotein</keyword>
<dbReference type="InterPro" id="IPR001812">
    <property type="entry name" value="Trypano_VSG_A_N_dom"/>
</dbReference>
<dbReference type="EMBL" id="KX700890">
    <property type="protein sequence ID" value="APD74846.1"/>
    <property type="molecule type" value="Genomic_DNA"/>
</dbReference>
<dbReference type="Gene3D" id="1.10.470.10">
    <property type="entry name" value="Variant Surface Glycoprotein, subunit A, domain 2"/>
    <property type="match status" value="1"/>
</dbReference>
<organism evidence="12">
    <name type="scientific">Trypanosoma brucei</name>
    <dbReference type="NCBI Taxonomy" id="5691"/>
    <lineage>
        <taxon>Eukaryota</taxon>
        <taxon>Discoba</taxon>
        <taxon>Euglenozoa</taxon>
        <taxon>Kinetoplastea</taxon>
        <taxon>Metakinetoplastina</taxon>
        <taxon>Trypanosomatida</taxon>
        <taxon>Trypanosomatidae</taxon>
        <taxon>Trypanosoma</taxon>
    </lineage>
</organism>
<feature type="domain" description="Trypanosome variant surface glycoprotein A-type N-terminal" evidence="10">
    <location>
        <begin position="16"/>
        <end position="381"/>
    </location>
</feature>
<dbReference type="Pfam" id="PF10659">
    <property type="entry name" value="Trypan_glycop_C"/>
    <property type="match status" value="1"/>
</dbReference>
<feature type="region of interest" description="Disordered" evidence="8">
    <location>
        <begin position="446"/>
        <end position="466"/>
    </location>
</feature>
<evidence type="ECO:0000256" key="4">
    <source>
        <dbReference type="ARBA" id="ARBA00022622"/>
    </source>
</evidence>
<evidence type="ECO:0000256" key="7">
    <source>
        <dbReference type="ARBA" id="ARBA00023288"/>
    </source>
</evidence>
<evidence type="ECO:0000256" key="6">
    <source>
        <dbReference type="ARBA" id="ARBA00023180"/>
    </source>
</evidence>
<feature type="signal peptide" evidence="9">
    <location>
        <begin position="1"/>
        <end position="25"/>
    </location>
</feature>
<feature type="domain" description="Trypanosome variant surface glycoprotein C-terminal" evidence="11">
    <location>
        <begin position="413"/>
        <end position="487"/>
    </location>
</feature>
<evidence type="ECO:0000259" key="11">
    <source>
        <dbReference type="Pfam" id="PF10659"/>
    </source>
</evidence>
<evidence type="ECO:0000256" key="5">
    <source>
        <dbReference type="ARBA" id="ARBA00023136"/>
    </source>
</evidence>
<dbReference type="GO" id="GO:0005886">
    <property type="term" value="C:plasma membrane"/>
    <property type="evidence" value="ECO:0007669"/>
    <property type="project" value="UniProtKB-SubCell"/>
</dbReference>
<dbReference type="VEuPathDB" id="TriTrypDB:Tb11.v5.1017"/>
<evidence type="ECO:0000256" key="8">
    <source>
        <dbReference type="SAM" id="MobiDB-lite"/>
    </source>
</evidence>
<reference evidence="12" key="1">
    <citation type="submission" date="2016-08" db="EMBL/GenBank/DDBJ databases">
        <title>VSG repertoire of Trypanosoma brucei EATRO 1125.</title>
        <authorList>
            <person name="Cross G.A."/>
        </authorList>
    </citation>
    <scope>NUCLEOTIDE SEQUENCE</scope>
    <source>
        <strain evidence="12">EATRO 1125</strain>
    </source>
</reference>
<dbReference type="Gene3D" id="3.90.150.10">
    <property type="entry name" value="Variant Surface Glycoprotein, subunit A domain 1"/>
    <property type="match status" value="1"/>
</dbReference>